<reference evidence="10 11" key="1">
    <citation type="journal article" date="2013" name="Int. J. Syst. Evol. Microbiol.">
        <title>Kordia antarctica sp. nov., isolated from Antarctic seawater.</title>
        <authorList>
            <person name="Baek K."/>
            <person name="Choi A."/>
            <person name="Kang I."/>
            <person name="Lee K."/>
            <person name="Cho J.C."/>
        </authorList>
    </citation>
    <scope>NUCLEOTIDE SEQUENCE [LARGE SCALE GENOMIC DNA]</scope>
    <source>
        <strain evidence="10 11">IMCC3317</strain>
    </source>
</reference>
<dbReference type="Gene3D" id="2.60.40.1250">
    <property type="entry name" value="Thiol:disulfide interchange protein DsbD, N-terminal domain"/>
    <property type="match status" value="2"/>
</dbReference>
<evidence type="ECO:0000259" key="9">
    <source>
        <dbReference type="Pfam" id="PF11412"/>
    </source>
</evidence>
<feature type="transmembrane region" description="Helical" evidence="6">
    <location>
        <begin position="575"/>
        <end position="594"/>
    </location>
</feature>
<dbReference type="KEGG" id="kan:IMCC3317_08520"/>
<dbReference type="InterPro" id="IPR003834">
    <property type="entry name" value="Cyt_c_assmbl_TM_dom"/>
</dbReference>
<dbReference type="RefSeq" id="WP_160128246.1">
    <property type="nucleotide sequence ID" value="NZ_CP019288.1"/>
</dbReference>
<evidence type="ECO:0000313" key="11">
    <source>
        <dbReference type="Proteomes" id="UP000464657"/>
    </source>
</evidence>
<dbReference type="Pfam" id="PF02683">
    <property type="entry name" value="DsbD_TM"/>
    <property type="match status" value="1"/>
</dbReference>
<dbReference type="EMBL" id="CP019288">
    <property type="protein sequence ID" value="QHI35506.1"/>
    <property type="molecule type" value="Genomic_DNA"/>
</dbReference>
<feature type="transmembrane region" description="Helical" evidence="6">
    <location>
        <begin position="606"/>
        <end position="624"/>
    </location>
</feature>
<keyword evidence="7" id="KW-0732">Signal</keyword>
<feature type="domain" description="Cytochrome C biogenesis protein transmembrane" evidence="8">
    <location>
        <begin position="344"/>
        <end position="559"/>
    </location>
</feature>
<dbReference type="PANTHER" id="PTHR32234">
    <property type="entry name" value="THIOL:DISULFIDE INTERCHANGE PROTEIN DSBD"/>
    <property type="match status" value="1"/>
</dbReference>
<dbReference type="AlphaFoldDB" id="A0A7L4ZGX7"/>
<gene>
    <name evidence="10" type="primary">dsbD_1</name>
    <name evidence="10" type="ORF">IMCC3317_08520</name>
</gene>
<feature type="transmembrane region" description="Helical" evidence="6">
    <location>
        <begin position="382"/>
        <end position="401"/>
    </location>
</feature>
<dbReference type="OrthoDB" id="9811036at2"/>
<feature type="signal peptide" evidence="7">
    <location>
        <begin position="1"/>
        <end position="19"/>
    </location>
</feature>
<dbReference type="InterPro" id="IPR036249">
    <property type="entry name" value="Thioredoxin-like_sf"/>
</dbReference>
<dbReference type="SUPFAM" id="SSF52833">
    <property type="entry name" value="Thioredoxin-like"/>
    <property type="match status" value="1"/>
</dbReference>
<sequence>MKKLITLLLLCVSSFAVHAQMDEPVTWTSEIEKVSDTEFNLIYKAEIADKWHLYSQYLTENSGFPTEFMYDSIQQINDFKLVGKNTESEGITKFDKVFQAELTYFEGTATFTQKIEITNTDVTSITSDVIYQSCDDEKCVLGEEEFTFEIPGNATTESPFGGQSQILEPVKWKASVNKLSDDEYEIVMKASIEDTWHLYSQRSYGDLGPYPTEFTFPNAGKTYDLVGKVKESPTKDVFDKVFQMDISFYEKEATFTQKIKLKDKKTKIINAEVVYMVCDDEKCLPPTGVDFVIALDNSTIVPTKSAELTEKDILLSKELDLGITGKEEFKDDTEISEKSNFAIFFLGFLGGLIALLTPCVFPMIPLTVSFFTKSGANSQKGLFNSMLYGFFIFLVYFLLSLPFHVLDSLDPEILNNVSTNATLNVIFFIVFVVFAFSFFGYFELTLPASWSNSLDSKANNIGGIVGIFLMAMVLVIVSFSCTGPILGALLGSTTLAAGDPAMKLTMGMSGFGLALALPFTLFAMFPKWLNSLPKSGGWLNSVKVVLGFLELGLALKFLSNADLVSHWGLLKREVFIGIWVLLGIGLTLYLFGKLKFPHDSPIKKLSFSRISLGILIFAFVIYLIPGLTNTKYANLKLLSGFPPPLFYSLYDQEHGDCPLGLPCYKDLEEGIAVAKAENKPIMLDFTGWACVNCRKMEEQVWSQPEVFNILQEEYILISLYVDDRKPLPEDKKFRFDKGNGNIKKIKTYGDKMATLQTLNFNNNSQPYYVLISPNMEMLQKPVGYTPDAEEYADWLQIGIENFKNKSK</sequence>
<feature type="transmembrane region" description="Helical" evidence="6">
    <location>
        <begin position="463"/>
        <end position="486"/>
    </location>
</feature>
<evidence type="ECO:0000256" key="6">
    <source>
        <dbReference type="SAM" id="Phobius"/>
    </source>
</evidence>
<organism evidence="10 11">
    <name type="scientific">Kordia antarctica</name>
    <dbReference type="NCBI Taxonomy" id="1218801"/>
    <lineage>
        <taxon>Bacteria</taxon>
        <taxon>Pseudomonadati</taxon>
        <taxon>Bacteroidota</taxon>
        <taxon>Flavobacteriia</taxon>
        <taxon>Flavobacteriales</taxon>
        <taxon>Flavobacteriaceae</taxon>
        <taxon>Kordia</taxon>
    </lineage>
</organism>
<keyword evidence="2 6" id="KW-0812">Transmembrane</keyword>
<dbReference type="Pfam" id="PF13899">
    <property type="entry name" value="Thioredoxin_7"/>
    <property type="match status" value="1"/>
</dbReference>
<accession>A0A7L4ZGX7</accession>
<keyword evidence="3" id="KW-0201">Cytochrome c-type biogenesis</keyword>
<evidence type="ECO:0000256" key="4">
    <source>
        <dbReference type="ARBA" id="ARBA00022989"/>
    </source>
</evidence>
<feature type="transmembrane region" description="Helical" evidence="6">
    <location>
        <begin position="421"/>
        <end position="442"/>
    </location>
</feature>
<comment type="subcellular location">
    <subcellularLocation>
        <location evidence="1">Membrane</location>
        <topology evidence="1">Multi-pass membrane protein</topology>
    </subcellularLocation>
</comment>
<evidence type="ECO:0000313" key="10">
    <source>
        <dbReference type="EMBL" id="QHI35506.1"/>
    </source>
</evidence>
<feature type="transmembrane region" description="Helical" evidence="6">
    <location>
        <begin position="506"/>
        <end position="525"/>
    </location>
</feature>
<feature type="transmembrane region" description="Helical" evidence="6">
    <location>
        <begin position="341"/>
        <end position="361"/>
    </location>
</feature>
<name>A0A7L4ZGX7_9FLAO</name>
<keyword evidence="4 6" id="KW-1133">Transmembrane helix</keyword>
<dbReference type="GO" id="GO:0047134">
    <property type="term" value="F:protein-disulfide reductase [NAD(P)H] activity"/>
    <property type="evidence" value="ECO:0007669"/>
    <property type="project" value="UniProtKB-EC"/>
</dbReference>
<dbReference type="GO" id="GO:0016020">
    <property type="term" value="C:membrane"/>
    <property type="evidence" value="ECO:0007669"/>
    <property type="project" value="UniProtKB-SubCell"/>
</dbReference>
<feature type="domain" description="Thiol:disulfide interchange protein DsbD N-terminal" evidence="9">
    <location>
        <begin position="34"/>
        <end position="147"/>
    </location>
</feature>
<dbReference type="GO" id="GO:0017004">
    <property type="term" value="P:cytochrome complex assembly"/>
    <property type="evidence" value="ECO:0007669"/>
    <property type="project" value="UniProtKB-KW"/>
</dbReference>
<evidence type="ECO:0000256" key="2">
    <source>
        <dbReference type="ARBA" id="ARBA00022692"/>
    </source>
</evidence>
<feature type="transmembrane region" description="Helical" evidence="6">
    <location>
        <begin position="537"/>
        <end position="555"/>
    </location>
</feature>
<feature type="chain" id="PRO_5029567973" evidence="7">
    <location>
        <begin position="20"/>
        <end position="807"/>
    </location>
</feature>
<feature type="domain" description="Thiol:disulfide interchange protein DsbD N-terminal" evidence="9">
    <location>
        <begin position="174"/>
        <end position="288"/>
    </location>
</feature>
<keyword evidence="5 6" id="KW-0472">Membrane</keyword>
<protein>
    <submittedName>
        <fullName evidence="10">Thiol:disulfide interchange protein DsbD</fullName>
        <ecNumber evidence="10">1.8.1.8</ecNumber>
    </submittedName>
</protein>
<evidence type="ECO:0000256" key="3">
    <source>
        <dbReference type="ARBA" id="ARBA00022748"/>
    </source>
</evidence>
<dbReference type="EC" id="1.8.1.8" evidence="10"/>
<keyword evidence="11" id="KW-1185">Reference proteome</keyword>
<dbReference type="InterPro" id="IPR036929">
    <property type="entry name" value="DsbDN_sf"/>
</dbReference>
<dbReference type="Pfam" id="PF11412">
    <property type="entry name" value="DsbD_N"/>
    <property type="match status" value="2"/>
</dbReference>
<evidence type="ECO:0000256" key="5">
    <source>
        <dbReference type="ARBA" id="ARBA00023136"/>
    </source>
</evidence>
<dbReference type="GO" id="GO:0045454">
    <property type="term" value="P:cell redox homeostasis"/>
    <property type="evidence" value="ECO:0007669"/>
    <property type="project" value="TreeGrafter"/>
</dbReference>
<dbReference type="InterPro" id="IPR028250">
    <property type="entry name" value="DsbDN"/>
</dbReference>
<evidence type="ECO:0000259" key="8">
    <source>
        <dbReference type="Pfam" id="PF02683"/>
    </source>
</evidence>
<dbReference type="Proteomes" id="UP000464657">
    <property type="component" value="Chromosome"/>
</dbReference>
<dbReference type="Gene3D" id="3.40.30.10">
    <property type="entry name" value="Glutaredoxin"/>
    <property type="match status" value="1"/>
</dbReference>
<proteinExistence type="predicted"/>
<evidence type="ECO:0000256" key="1">
    <source>
        <dbReference type="ARBA" id="ARBA00004141"/>
    </source>
</evidence>
<keyword evidence="10" id="KW-0560">Oxidoreductase</keyword>
<evidence type="ECO:0000256" key="7">
    <source>
        <dbReference type="SAM" id="SignalP"/>
    </source>
</evidence>
<dbReference type="PANTHER" id="PTHR32234:SF0">
    <property type="entry name" value="THIOL:DISULFIDE INTERCHANGE PROTEIN DSBD"/>
    <property type="match status" value="1"/>
</dbReference>